<organism evidence="8 9">
    <name type="scientific">Echeneis naucrates</name>
    <name type="common">Live sharksucker</name>
    <dbReference type="NCBI Taxonomy" id="173247"/>
    <lineage>
        <taxon>Eukaryota</taxon>
        <taxon>Metazoa</taxon>
        <taxon>Chordata</taxon>
        <taxon>Craniata</taxon>
        <taxon>Vertebrata</taxon>
        <taxon>Euteleostomi</taxon>
        <taxon>Actinopterygii</taxon>
        <taxon>Neopterygii</taxon>
        <taxon>Teleostei</taxon>
        <taxon>Neoteleostei</taxon>
        <taxon>Acanthomorphata</taxon>
        <taxon>Carangaria</taxon>
        <taxon>Carangiformes</taxon>
        <taxon>Echeneidae</taxon>
        <taxon>Echeneis</taxon>
    </lineage>
</organism>
<keyword evidence="2" id="KW-0678">Repressor</keyword>
<name>A0A665UNW7_ECHNA</name>
<dbReference type="InterPro" id="IPR023780">
    <property type="entry name" value="Chromo_domain"/>
</dbReference>
<evidence type="ECO:0000256" key="3">
    <source>
        <dbReference type="ARBA" id="ARBA00023015"/>
    </source>
</evidence>
<protein>
    <submittedName>
        <fullName evidence="8">Chromobox protein homolog 8-like</fullName>
    </submittedName>
</protein>
<feature type="compositionally biased region" description="Basic and acidic residues" evidence="6">
    <location>
        <begin position="138"/>
        <end position="153"/>
    </location>
</feature>
<dbReference type="GO" id="GO:0035102">
    <property type="term" value="C:PRC1 complex"/>
    <property type="evidence" value="ECO:0007669"/>
    <property type="project" value="TreeGrafter"/>
</dbReference>
<proteinExistence type="predicted"/>
<evidence type="ECO:0000313" key="8">
    <source>
        <dbReference type="Ensembl" id="ENSENLP00000021413.1"/>
    </source>
</evidence>
<dbReference type="PANTHER" id="PTHR46389:SF1">
    <property type="entry name" value="CHROMOBOX PROTEIN HOMOLOG 8"/>
    <property type="match status" value="1"/>
</dbReference>
<dbReference type="OrthoDB" id="1918685at2759"/>
<reference evidence="8" key="2">
    <citation type="submission" date="2025-08" db="UniProtKB">
        <authorList>
            <consortium name="Ensembl"/>
        </authorList>
    </citation>
    <scope>IDENTIFICATION</scope>
</reference>
<comment type="subcellular location">
    <subcellularLocation>
        <location evidence="1">Nucleus</location>
    </subcellularLocation>
</comment>
<dbReference type="InterPro" id="IPR017984">
    <property type="entry name" value="Chromo_dom_subgr"/>
</dbReference>
<feature type="domain" description="Chromo" evidence="7">
    <location>
        <begin position="11"/>
        <end position="69"/>
    </location>
</feature>
<evidence type="ECO:0000256" key="4">
    <source>
        <dbReference type="ARBA" id="ARBA00023163"/>
    </source>
</evidence>
<dbReference type="CDD" id="cd18648">
    <property type="entry name" value="CD_Cbx6"/>
    <property type="match status" value="1"/>
</dbReference>
<dbReference type="SUPFAM" id="SSF54160">
    <property type="entry name" value="Chromo domain-like"/>
    <property type="match status" value="1"/>
</dbReference>
<dbReference type="PROSITE" id="PS00598">
    <property type="entry name" value="CHROMO_1"/>
    <property type="match status" value="1"/>
</dbReference>
<evidence type="ECO:0000259" key="7">
    <source>
        <dbReference type="PROSITE" id="PS50013"/>
    </source>
</evidence>
<accession>A0A665UNW7</accession>
<keyword evidence="5" id="KW-0539">Nucleus</keyword>
<dbReference type="InterPro" id="IPR016197">
    <property type="entry name" value="Chromo-like_dom_sf"/>
</dbReference>
<dbReference type="Ensembl" id="ENSENLT00000022158.1">
    <property type="protein sequence ID" value="ENSENLP00000021413.1"/>
    <property type="gene ID" value="ENSENLG00000009747.1"/>
</dbReference>
<evidence type="ECO:0000256" key="6">
    <source>
        <dbReference type="SAM" id="MobiDB-lite"/>
    </source>
</evidence>
<dbReference type="GO" id="GO:0000785">
    <property type="term" value="C:chromatin"/>
    <property type="evidence" value="ECO:0007669"/>
    <property type="project" value="TreeGrafter"/>
</dbReference>
<feature type="region of interest" description="Disordered" evidence="6">
    <location>
        <begin position="130"/>
        <end position="186"/>
    </location>
</feature>
<dbReference type="FunFam" id="2.40.50.40:FF:000006">
    <property type="entry name" value="Chromobox protein homolog 7"/>
    <property type="match status" value="1"/>
</dbReference>
<dbReference type="InterPro" id="IPR000953">
    <property type="entry name" value="Chromo/chromo_shadow_dom"/>
</dbReference>
<feature type="compositionally biased region" description="Basic residues" evidence="6">
    <location>
        <begin position="168"/>
        <end position="178"/>
    </location>
</feature>
<dbReference type="InParanoid" id="A0A665UNW7"/>
<keyword evidence="9" id="KW-1185">Reference proteome</keyword>
<dbReference type="Pfam" id="PF00385">
    <property type="entry name" value="Chromo"/>
    <property type="match status" value="1"/>
</dbReference>
<feature type="region of interest" description="Disordered" evidence="6">
    <location>
        <begin position="227"/>
        <end position="265"/>
    </location>
</feature>
<keyword evidence="3" id="KW-0805">Transcription regulation</keyword>
<dbReference type="SMART" id="SM00298">
    <property type="entry name" value="CHROMO"/>
    <property type="match status" value="1"/>
</dbReference>
<dbReference type="InterPro" id="IPR033773">
    <property type="entry name" value="CBX7_C"/>
</dbReference>
<dbReference type="InterPro" id="IPR052458">
    <property type="entry name" value="PcG_PRC1-like_component"/>
</dbReference>
<gene>
    <name evidence="8" type="primary">cbx8b</name>
</gene>
<dbReference type="GO" id="GO:0000122">
    <property type="term" value="P:negative regulation of transcription by RNA polymerase II"/>
    <property type="evidence" value="ECO:0007669"/>
    <property type="project" value="TreeGrafter"/>
</dbReference>
<reference evidence="8" key="3">
    <citation type="submission" date="2025-09" db="UniProtKB">
        <authorList>
            <consortium name="Ensembl"/>
        </authorList>
    </citation>
    <scope>IDENTIFICATION</scope>
</reference>
<keyword evidence="4" id="KW-0804">Transcription</keyword>
<evidence type="ECO:0000256" key="5">
    <source>
        <dbReference type="ARBA" id="ARBA00023242"/>
    </source>
</evidence>
<sequence length="375" mass="43712">MELSAVGERVFAAESIIKRRIRKGRIEYLVKWKGWSPKYSTWEPEENILDSRLFAAFEQRERERELYGPKKRGPKPKTFLLKAQAKVKAKSYEFRNEAVRGMHITYPTPEPVVTPRAKKGLRAVVPTIFPPSTINRGESVRIRPPDLNPREHQQSSPQPSNPDSFIHVPKKRGPKPKPRFKDSSYSMALEPHKRRTEDQLSHSPHKLAKLQGVEEMRLFKVAHRHPDIHGHSHKHHHHHHRHHHHHHHHYQQNREHSSGSSYKQLYSDHSLHPHRIDSDPHRTKEGSSYLAPAHFKHQPKMTQSLSRPTELPLMEKPYFLDRPSPTRLDVDLDEVSWRPSLGSVEKVLVTDVTSNFLTVTIKESSTSKGFFKDKR</sequence>
<reference evidence="8" key="1">
    <citation type="submission" date="2021-04" db="EMBL/GenBank/DDBJ databases">
        <authorList>
            <consortium name="Wellcome Sanger Institute Data Sharing"/>
        </authorList>
    </citation>
    <scope>NUCLEOTIDE SEQUENCE [LARGE SCALE GENOMIC DNA]</scope>
</reference>
<dbReference type="Pfam" id="PF17218">
    <property type="entry name" value="CBX7_C"/>
    <property type="match status" value="1"/>
</dbReference>
<dbReference type="GO" id="GO:0003682">
    <property type="term" value="F:chromatin binding"/>
    <property type="evidence" value="ECO:0007669"/>
    <property type="project" value="TreeGrafter"/>
</dbReference>
<evidence type="ECO:0000313" key="9">
    <source>
        <dbReference type="Proteomes" id="UP000472264"/>
    </source>
</evidence>
<evidence type="ECO:0000256" key="1">
    <source>
        <dbReference type="ARBA" id="ARBA00004123"/>
    </source>
</evidence>
<dbReference type="InterPro" id="IPR023779">
    <property type="entry name" value="Chromodomain_CS"/>
</dbReference>
<dbReference type="Proteomes" id="UP000472264">
    <property type="component" value="Chromosome 1"/>
</dbReference>
<dbReference type="Gene3D" id="2.40.50.40">
    <property type="match status" value="1"/>
</dbReference>
<feature type="compositionally biased region" description="Basic residues" evidence="6">
    <location>
        <begin position="231"/>
        <end position="251"/>
    </location>
</feature>
<dbReference type="AlphaFoldDB" id="A0A665UNW7"/>
<dbReference type="PROSITE" id="PS50013">
    <property type="entry name" value="CHROMO_2"/>
    <property type="match status" value="1"/>
</dbReference>
<dbReference type="PRINTS" id="PR00504">
    <property type="entry name" value="CHROMODOMAIN"/>
</dbReference>
<dbReference type="PANTHER" id="PTHR46389">
    <property type="entry name" value="POLYCOMB GROUP PROTEIN PC"/>
    <property type="match status" value="1"/>
</dbReference>
<dbReference type="OMA" id="HPENHGH"/>
<evidence type="ECO:0000256" key="2">
    <source>
        <dbReference type="ARBA" id="ARBA00022491"/>
    </source>
</evidence>